<dbReference type="EC" id="2.1.1.195" evidence="5"/>
<dbReference type="PIRSF" id="PIRSF026782">
    <property type="entry name" value="CbiD"/>
    <property type="match status" value="1"/>
</dbReference>
<dbReference type="OrthoDB" id="6439987at2"/>
<accession>C0GDX3</accession>
<dbReference type="Pfam" id="PF01888">
    <property type="entry name" value="CbiD"/>
    <property type="match status" value="1"/>
</dbReference>
<dbReference type="EMBL" id="ACJM01000003">
    <property type="protein sequence ID" value="EEG78267.1"/>
    <property type="molecule type" value="Genomic_DNA"/>
</dbReference>
<comment type="pathway">
    <text evidence="5">Cofactor biosynthesis; adenosylcobalamin biosynthesis; cob(II)yrinate a,c-diamide from sirohydrochlorin (anaerobic route): step 6/10.</text>
</comment>
<dbReference type="UniPathway" id="UPA00148">
    <property type="reaction ID" value="UER00227"/>
</dbReference>
<evidence type="ECO:0000256" key="5">
    <source>
        <dbReference type="HAMAP-Rule" id="MF_00787"/>
    </source>
</evidence>
<keyword evidence="4 5" id="KW-0949">S-adenosyl-L-methionine</keyword>
<comment type="function">
    <text evidence="5">Catalyzes the methylation of C-1 in cobalt-precorrin-5B to form cobalt-precorrin-6A.</text>
</comment>
<comment type="similarity">
    <text evidence="5">Belongs to the CbiD family.</text>
</comment>
<dbReference type="PANTHER" id="PTHR35863">
    <property type="entry name" value="COBALT-PRECORRIN-5B C(1)-METHYLTRANSFERASE"/>
    <property type="match status" value="1"/>
</dbReference>
<proteinExistence type="inferred from homology"/>
<protein>
    <recommendedName>
        <fullName evidence="5">Cobalt-precorrin-5B C(1)-methyltransferase</fullName>
        <ecNumber evidence="5">2.1.1.195</ecNumber>
    </recommendedName>
    <alternativeName>
        <fullName evidence="5">Cobalt-precorrin-6A synthase</fullName>
    </alternativeName>
</protein>
<name>C0GDX3_DETAL</name>
<dbReference type="Gene3D" id="3.30.2110.10">
    <property type="entry name" value="CbiD-like"/>
    <property type="match status" value="1"/>
</dbReference>
<comment type="catalytic activity">
    <reaction evidence="5">
        <text>Co-precorrin-5B + S-adenosyl-L-methionine = Co-precorrin-6A + S-adenosyl-L-homocysteine</text>
        <dbReference type="Rhea" id="RHEA:26285"/>
        <dbReference type="ChEBI" id="CHEBI:57856"/>
        <dbReference type="ChEBI" id="CHEBI:59789"/>
        <dbReference type="ChEBI" id="CHEBI:60063"/>
        <dbReference type="ChEBI" id="CHEBI:60064"/>
        <dbReference type="EC" id="2.1.1.195"/>
    </reaction>
</comment>
<dbReference type="InterPro" id="IPR002748">
    <property type="entry name" value="CbiD"/>
</dbReference>
<dbReference type="AlphaFoldDB" id="C0GDX3"/>
<dbReference type="PANTHER" id="PTHR35863:SF1">
    <property type="entry name" value="COBALT-PRECORRIN-5B C(1)-METHYLTRANSFERASE"/>
    <property type="match status" value="1"/>
</dbReference>
<sequence length="369" mass="38583">MLPTFKQADGKVLRAGYTTGTCAAAAAAAAVRLLYSDNDLTEVEVSTPAGITLVLPLAQAERQEGWACAAVKKDAGDDPDVTHNVLVVAKVKELPVGEVEICGGEGVGRVTKPGLALPVGEAAINPGPRAQILAAVKSVLPQDKGVSITIEVPGGKELAQRTLNPQLGIVGGISILGTTGIVEPMSSDAFRRSLSPQIDVALAAGCRRLVLTPGKMGKKNALKSLPVAEDAVVVTSNFIGYMLRACAAKNVEEVLLYGHIGKLVKVAAGIAETHSAVADARRETLVAHAALLKLPHGVLTDLMQHNTAEESAAYLLEHRYVNVLQAVAEAAARRAEIMVKEKLRVGCIMLNLAGDELARDSLAARWLEG</sequence>
<dbReference type="RefSeq" id="WP_008514888.1">
    <property type="nucleotide sequence ID" value="NZ_ACJM01000003.1"/>
</dbReference>
<comment type="caution">
    <text evidence="6">The sequence shown here is derived from an EMBL/GenBank/DDBJ whole genome shotgun (WGS) entry which is preliminary data.</text>
</comment>
<dbReference type="InterPro" id="IPR036074">
    <property type="entry name" value="CbiD_sf"/>
</dbReference>
<evidence type="ECO:0000256" key="2">
    <source>
        <dbReference type="ARBA" id="ARBA00022603"/>
    </source>
</evidence>
<dbReference type="Proteomes" id="UP000006443">
    <property type="component" value="Unassembled WGS sequence"/>
</dbReference>
<dbReference type="NCBIfam" id="TIGR00312">
    <property type="entry name" value="cbiD"/>
    <property type="match status" value="1"/>
</dbReference>
<dbReference type="HAMAP" id="MF_00787">
    <property type="entry name" value="CbiD"/>
    <property type="match status" value="1"/>
</dbReference>
<gene>
    <name evidence="5" type="primary">cbiD</name>
    <name evidence="6" type="ORF">DealDRAFT_0682</name>
</gene>
<evidence type="ECO:0000256" key="4">
    <source>
        <dbReference type="ARBA" id="ARBA00022691"/>
    </source>
</evidence>
<dbReference type="GO" id="GO:0032259">
    <property type="term" value="P:methylation"/>
    <property type="evidence" value="ECO:0007669"/>
    <property type="project" value="UniProtKB-KW"/>
</dbReference>
<keyword evidence="1 5" id="KW-0169">Cobalamin biosynthesis</keyword>
<dbReference type="eggNOG" id="COG1903">
    <property type="taxonomic scope" value="Bacteria"/>
</dbReference>
<evidence type="ECO:0000256" key="3">
    <source>
        <dbReference type="ARBA" id="ARBA00022679"/>
    </source>
</evidence>
<evidence type="ECO:0000256" key="1">
    <source>
        <dbReference type="ARBA" id="ARBA00022573"/>
    </source>
</evidence>
<keyword evidence="3 5" id="KW-0808">Transferase</keyword>
<dbReference type="GO" id="GO:0019251">
    <property type="term" value="P:anaerobic cobalamin biosynthetic process"/>
    <property type="evidence" value="ECO:0007669"/>
    <property type="project" value="UniProtKB-UniRule"/>
</dbReference>
<evidence type="ECO:0000313" key="6">
    <source>
        <dbReference type="EMBL" id="EEG78267.1"/>
    </source>
</evidence>
<dbReference type="SUPFAM" id="SSF111342">
    <property type="entry name" value="CbiD-like"/>
    <property type="match status" value="1"/>
</dbReference>
<keyword evidence="7" id="KW-1185">Reference proteome</keyword>
<evidence type="ECO:0000313" key="7">
    <source>
        <dbReference type="Proteomes" id="UP000006443"/>
    </source>
</evidence>
<reference evidence="6 7" key="1">
    <citation type="submission" date="2009-02" db="EMBL/GenBank/DDBJ databases">
        <title>Sequencing of the draft genome and assembly of Dethiobacter alkaliphilus AHT 1.</title>
        <authorList>
            <consortium name="US DOE Joint Genome Institute (JGI-PGF)"/>
            <person name="Lucas S."/>
            <person name="Copeland A."/>
            <person name="Lapidus A."/>
            <person name="Glavina del Rio T."/>
            <person name="Dalin E."/>
            <person name="Tice H."/>
            <person name="Bruce D."/>
            <person name="Goodwin L."/>
            <person name="Pitluck S."/>
            <person name="Larimer F."/>
            <person name="Land M.L."/>
            <person name="Hauser L."/>
            <person name="Muyzer G."/>
        </authorList>
    </citation>
    <scope>NUCLEOTIDE SEQUENCE [LARGE SCALE GENOMIC DNA]</scope>
    <source>
        <strain evidence="6 7">AHT 1</strain>
    </source>
</reference>
<organism evidence="6 7">
    <name type="scientific">Dethiobacter alkaliphilus AHT 1</name>
    <dbReference type="NCBI Taxonomy" id="555088"/>
    <lineage>
        <taxon>Bacteria</taxon>
        <taxon>Bacillati</taxon>
        <taxon>Bacillota</taxon>
        <taxon>Dethiobacteria</taxon>
        <taxon>Dethiobacterales</taxon>
        <taxon>Dethiobacteraceae</taxon>
        <taxon>Dethiobacter</taxon>
    </lineage>
</organism>
<dbReference type="STRING" id="555088.DealDRAFT_0682"/>
<dbReference type="GO" id="GO:0043780">
    <property type="term" value="F:cobalt-precorrin-5B C1-methyltransferase activity"/>
    <property type="evidence" value="ECO:0007669"/>
    <property type="project" value="RHEA"/>
</dbReference>
<keyword evidence="2 5" id="KW-0489">Methyltransferase</keyword>